<sequence length="108" mass="11882">MDNHQKKQLIRSAISGIETIIDVSNLAGIPLTKTLNAESLKLWADVIAALHEEMSGEEMGIMFALILDVANRGNTISEVKNICVIDIGDQFAMQVELKTRPEHATTIH</sequence>
<evidence type="ECO:0000313" key="1">
    <source>
        <dbReference type="EMBL" id="MBC3864240.1"/>
    </source>
</evidence>
<dbReference type="EMBL" id="JACOFV010000026">
    <property type="protein sequence ID" value="MBC3864240.1"/>
    <property type="molecule type" value="Genomic_DNA"/>
</dbReference>
<name>A0A923KMJ6_9BURK</name>
<gene>
    <name evidence="1" type="ORF">H8K32_19225</name>
</gene>
<evidence type="ECO:0000313" key="2">
    <source>
        <dbReference type="Proteomes" id="UP000634011"/>
    </source>
</evidence>
<comment type="caution">
    <text evidence="1">The sequence shown here is derived from an EMBL/GenBank/DDBJ whole genome shotgun (WGS) entry which is preliminary data.</text>
</comment>
<keyword evidence="2" id="KW-1185">Reference proteome</keyword>
<accession>A0A923KMJ6</accession>
<dbReference type="Proteomes" id="UP000634011">
    <property type="component" value="Unassembled WGS sequence"/>
</dbReference>
<reference evidence="1" key="1">
    <citation type="submission" date="2020-08" db="EMBL/GenBank/DDBJ databases">
        <title>Novel species isolated from subtropical streams in China.</title>
        <authorList>
            <person name="Lu H."/>
        </authorList>
    </citation>
    <scope>NUCLEOTIDE SEQUENCE</scope>
    <source>
        <strain evidence="1">KACC 12607</strain>
    </source>
</reference>
<dbReference type="AlphaFoldDB" id="A0A923KMJ6"/>
<proteinExistence type="predicted"/>
<organism evidence="1 2">
    <name type="scientific">Undibacterium jejuense</name>
    <dbReference type="NCBI Taxonomy" id="1344949"/>
    <lineage>
        <taxon>Bacteria</taxon>
        <taxon>Pseudomonadati</taxon>
        <taxon>Pseudomonadota</taxon>
        <taxon>Betaproteobacteria</taxon>
        <taxon>Burkholderiales</taxon>
        <taxon>Oxalobacteraceae</taxon>
        <taxon>Undibacterium</taxon>
    </lineage>
</organism>
<dbReference type="RefSeq" id="WP_186914182.1">
    <property type="nucleotide sequence ID" value="NZ_JACOFV010000026.1"/>
</dbReference>
<protein>
    <submittedName>
        <fullName evidence="1">Uncharacterized protein</fullName>
    </submittedName>
</protein>